<evidence type="ECO:0000313" key="14">
    <source>
        <dbReference type="EMBL" id="MQL83132.1"/>
    </source>
</evidence>
<feature type="transmembrane region" description="Helical" evidence="10">
    <location>
        <begin position="646"/>
        <end position="667"/>
    </location>
</feature>
<keyword evidence="8 10" id="KW-1133">Transmembrane helix</keyword>
<evidence type="ECO:0000256" key="5">
    <source>
        <dbReference type="ARBA" id="ARBA00022679"/>
    </source>
</evidence>
<comment type="pathway">
    <text evidence="3">Protein modification; protein ubiquitination.</text>
</comment>
<dbReference type="Pfam" id="PF11145">
    <property type="entry name" value="DUF2921"/>
    <property type="match status" value="1"/>
</dbReference>
<evidence type="ECO:0000256" key="7">
    <source>
        <dbReference type="ARBA" id="ARBA00022786"/>
    </source>
</evidence>
<evidence type="ECO:0000256" key="3">
    <source>
        <dbReference type="ARBA" id="ARBA00004906"/>
    </source>
</evidence>
<dbReference type="InterPro" id="IPR057425">
    <property type="entry name" value="DUF2921_N"/>
</dbReference>
<comment type="subcellular location">
    <subcellularLocation>
        <location evidence="2">Endomembrane system</location>
        <topology evidence="2">Multi-pass membrane protein</topology>
    </subcellularLocation>
</comment>
<evidence type="ECO:0000256" key="10">
    <source>
        <dbReference type="SAM" id="Phobius"/>
    </source>
</evidence>
<dbReference type="EMBL" id="NMUH01000675">
    <property type="protein sequence ID" value="MQL83132.1"/>
    <property type="molecule type" value="Genomic_DNA"/>
</dbReference>
<keyword evidence="9 10" id="KW-0472">Membrane</keyword>
<feature type="transmembrane region" description="Helical" evidence="10">
    <location>
        <begin position="763"/>
        <end position="781"/>
    </location>
</feature>
<feature type="signal peptide" evidence="11">
    <location>
        <begin position="1"/>
        <end position="49"/>
    </location>
</feature>
<dbReference type="Proteomes" id="UP000652761">
    <property type="component" value="Unassembled WGS sequence"/>
</dbReference>
<evidence type="ECO:0000256" key="9">
    <source>
        <dbReference type="ARBA" id="ARBA00023136"/>
    </source>
</evidence>
<organism evidence="14 15">
    <name type="scientific">Colocasia esculenta</name>
    <name type="common">Wild taro</name>
    <name type="synonym">Arum esculentum</name>
    <dbReference type="NCBI Taxonomy" id="4460"/>
    <lineage>
        <taxon>Eukaryota</taxon>
        <taxon>Viridiplantae</taxon>
        <taxon>Streptophyta</taxon>
        <taxon>Embryophyta</taxon>
        <taxon>Tracheophyta</taxon>
        <taxon>Spermatophyta</taxon>
        <taxon>Magnoliopsida</taxon>
        <taxon>Liliopsida</taxon>
        <taxon>Araceae</taxon>
        <taxon>Aroideae</taxon>
        <taxon>Colocasieae</taxon>
        <taxon>Colocasia</taxon>
    </lineage>
</organism>
<dbReference type="InterPro" id="IPR021319">
    <property type="entry name" value="DUF2921"/>
</dbReference>
<evidence type="ECO:0000256" key="8">
    <source>
        <dbReference type="ARBA" id="ARBA00022989"/>
    </source>
</evidence>
<evidence type="ECO:0000256" key="6">
    <source>
        <dbReference type="ARBA" id="ARBA00022692"/>
    </source>
</evidence>
<evidence type="ECO:0000259" key="12">
    <source>
        <dbReference type="Pfam" id="PF11145"/>
    </source>
</evidence>
<keyword evidence="7" id="KW-0833">Ubl conjugation pathway</keyword>
<evidence type="ECO:0000256" key="1">
    <source>
        <dbReference type="ARBA" id="ARBA00000900"/>
    </source>
</evidence>
<proteinExistence type="predicted"/>
<feature type="domain" description="SWEET-like" evidence="12">
    <location>
        <begin position="636"/>
        <end position="918"/>
    </location>
</feature>
<keyword evidence="6 10" id="KW-0812">Transmembrane</keyword>
<evidence type="ECO:0000256" key="2">
    <source>
        <dbReference type="ARBA" id="ARBA00004127"/>
    </source>
</evidence>
<feature type="domain" description="DUF2921" evidence="13">
    <location>
        <begin position="335"/>
        <end position="424"/>
    </location>
</feature>
<keyword evidence="11" id="KW-0732">Signal</keyword>
<dbReference type="EC" id="2.3.2.27" evidence="4"/>
<keyword evidence="5" id="KW-0808">Transferase</keyword>
<dbReference type="Pfam" id="PF25333">
    <property type="entry name" value="DUF2921_N"/>
    <property type="match status" value="3"/>
</dbReference>
<feature type="domain" description="DUF2921" evidence="13">
    <location>
        <begin position="449"/>
        <end position="622"/>
    </location>
</feature>
<evidence type="ECO:0000256" key="11">
    <source>
        <dbReference type="SAM" id="SignalP"/>
    </source>
</evidence>
<dbReference type="PANTHER" id="PTHR33389">
    <property type="entry name" value="FAMILY PROTEIN, PUTATIVE (DUF2921)-RELATED"/>
    <property type="match status" value="1"/>
</dbReference>
<gene>
    <name evidence="14" type="ORF">Taro_015618</name>
</gene>
<dbReference type="AlphaFoldDB" id="A0A843UBV4"/>
<feature type="transmembrane region" description="Helical" evidence="10">
    <location>
        <begin position="723"/>
        <end position="742"/>
    </location>
</feature>
<evidence type="ECO:0000313" key="15">
    <source>
        <dbReference type="Proteomes" id="UP000652761"/>
    </source>
</evidence>
<protein>
    <recommendedName>
        <fullName evidence="4">RING-type E3 ubiquitin transferase</fullName>
        <ecNumber evidence="4">2.3.2.27</ecNumber>
    </recommendedName>
</protein>
<keyword evidence="15" id="KW-1185">Reference proteome</keyword>
<feature type="domain" description="DUF2921" evidence="13">
    <location>
        <begin position="54"/>
        <end position="239"/>
    </location>
</feature>
<reference evidence="14" key="1">
    <citation type="submission" date="2017-07" db="EMBL/GenBank/DDBJ databases">
        <title>Taro Niue Genome Assembly and Annotation.</title>
        <authorList>
            <person name="Atibalentja N."/>
            <person name="Keating K."/>
            <person name="Fields C.J."/>
        </authorList>
    </citation>
    <scope>NUCLEOTIDE SEQUENCE</scope>
    <source>
        <strain evidence="14">Niue_2</strain>
        <tissue evidence="14">Leaf</tissue>
    </source>
</reference>
<dbReference type="OrthoDB" id="756308at2759"/>
<sequence>MATSPTPPVLLRIPNSRVSAMPSPGSRCLLLVLFLHLLFAAAISPAVAASQPSYADHCGSIVPESAANGTAMDSDTILQLQNGYFTGGDRLLGRDDNTSLSISRSVFFRPRKLQSTRTPGVVAVQGSLRLRGGSIFVVRRNFTRGRRGLFRVVRPRGPAVLQGQGRVGFDMTGFWSESAGRLCMVGSGVTRSREGKRLDLSAVLKLSYPKSSNITSSLVTGTLESLDSPRSPVYFEPISLLAYSRNMYDYTLIPQVKKMSADTVVSKRSLELGADGKLCSILSSLVNRLRLVYGDVRNSSIFGGTSESQPGLLSLGAVQCSDDGKFHMYMMFSDVNGFAYRGSMRPEKILVGEGLWDLEKNHLSAVACRVLNLKDSLERASVGDCTIGFRLWFPEALTIENRSPVAGRIWSNRSSVDPGYFEPIEIQGLDSNLHPVSGLRYVYTKVDLAKKSCERNDVPNSHGKKYPDGKSASDLRFVMYLGNSAGEMIWAYADPVSVGDTLFSNILTEGIDGLQSDTAVDTNHKFWNISYRISSGFYNGSSDLSGFKGISAEGVYNQDMGTLCLIGCRDIEVEKQAKKKKSFDCEILINVQLYPLDPGAGDYLNGTIRSMREESDPLYFKPFAISSNVMYTTQAVESIWRMDIEITMVLISLTLSCVFIGLQLFYVKKNPDVLPSTSIIMLVILTLGHMIPLVLNFEALFFTNHSKQNVLLWSGGWLEVNEVIVRLITMVAFLLQFRFLQLAWSARSVEGAQKGLWVAERKALQFCLPLYFIGLLIAWFAHLRFLEAQMPGPGSSAEIAGPQSSFWEELISYAGLVLDGFLLPQILLNIFCNSKEKVLLPAFYGGATIVRALPHIYDAYRAHHYIPHIKNTYIYASPRGDFYSSAWDIIIPCEGLVFAVIIYLQQRFGGSCILPPRFRNPGGYEMVPVASG</sequence>
<name>A0A843UBV4_COLES</name>
<feature type="transmembrane region" description="Helical" evidence="10">
    <location>
        <begin position="679"/>
        <end position="703"/>
    </location>
</feature>
<comment type="caution">
    <text evidence="14">The sequence shown here is derived from an EMBL/GenBank/DDBJ whole genome shotgun (WGS) entry which is preliminary data.</text>
</comment>
<comment type="catalytic activity">
    <reaction evidence="1">
        <text>S-ubiquitinyl-[E2 ubiquitin-conjugating enzyme]-L-cysteine + [acceptor protein]-L-lysine = [E2 ubiquitin-conjugating enzyme]-L-cysteine + N(6)-ubiquitinyl-[acceptor protein]-L-lysine.</text>
        <dbReference type="EC" id="2.3.2.27"/>
    </reaction>
</comment>
<feature type="chain" id="PRO_5032715887" description="RING-type E3 ubiquitin transferase" evidence="11">
    <location>
        <begin position="50"/>
        <end position="932"/>
    </location>
</feature>
<dbReference type="GO" id="GO:0012505">
    <property type="term" value="C:endomembrane system"/>
    <property type="evidence" value="ECO:0007669"/>
    <property type="project" value="UniProtKB-SubCell"/>
</dbReference>
<dbReference type="PANTHER" id="PTHR33389:SF18">
    <property type="entry name" value="OS01G0677900 PROTEIN"/>
    <property type="match status" value="1"/>
</dbReference>
<dbReference type="GO" id="GO:0061630">
    <property type="term" value="F:ubiquitin protein ligase activity"/>
    <property type="evidence" value="ECO:0007669"/>
    <property type="project" value="UniProtKB-EC"/>
</dbReference>
<accession>A0A843UBV4</accession>
<evidence type="ECO:0000256" key="4">
    <source>
        <dbReference type="ARBA" id="ARBA00012483"/>
    </source>
</evidence>
<evidence type="ECO:0000259" key="13">
    <source>
        <dbReference type="Pfam" id="PF25333"/>
    </source>
</evidence>